<dbReference type="EMBL" id="CP120373">
    <property type="protein sequence ID" value="WEX86518.1"/>
    <property type="molecule type" value="Genomic_DNA"/>
</dbReference>
<sequence>MGETRPLPTASGITIARIRAGQPARDLRPAPVFEGLAKAGLEEG</sequence>
<organism evidence="1 2">
    <name type="scientific">Sinorhizobium garamanticum</name>
    <dbReference type="NCBI Taxonomy" id="680247"/>
    <lineage>
        <taxon>Bacteria</taxon>
        <taxon>Pseudomonadati</taxon>
        <taxon>Pseudomonadota</taxon>
        <taxon>Alphaproteobacteria</taxon>
        <taxon>Hyphomicrobiales</taxon>
        <taxon>Rhizobiaceae</taxon>
        <taxon>Sinorhizobium/Ensifer group</taxon>
        <taxon>Sinorhizobium</taxon>
    </lineage>
</organism>
<keyword evidence="2" id="KW-1185">Reference proteome</keyword>
<proteinExistence type="predicted"/>
<gene>
    <name evidence="1" type="ORF">PZN02_002811</name>
</gene>
<reference evidence="1 2" key="1">
    <citation type="submission" date="2023-03" db="EMBL/GenBank/DDBJ databases">
        <authorList>
            <person name="Kaur S."/>
            <person name="Espinosa-Saiz D."/>
            <person name="Velazquez E."/>
            <person name="Menendez E."/>
            <person name="diCenzo G.C."/>
        </authorList>
    </citation>
    <scope>NUCLEOTIDE SEQUENCE [LARGE SCALE GENOMIC DNA]</scope>
    <source>
        <strain evidence="1 2">LMG 24692</strain>
    </source>
</reference>
<name>A0ABY8DC29_9HYPH</name>
<dbReference type="RefSeq" id="WP_280658584.1">
    <property type="nucleotide sequence ID" value="NZ_CP120373.1"/>
</dbReference>
<protein>
    <submittedName>
        <fullName evidence="1">Uncharacterized protein</fullName>
    </submittedName>
</protein>
<dbReference type="Proteomes" id="UP001229355">
    <property type="component" value="Chromosome 1"/>
</dbReference>
<evidence type="ECO:0000313" key="1">
    <source>
        <dbReference type="EMBL" id="WEX86518.1"/>
    </source>
</evidence>
<accession>A0ABY8DC29</accession>
<evidence type="ECO:0000313" key="2">
    <source>
        <dbReference type="Proteomes" id="UP001229355"/>
    </source>
</evidence>